<dbReference type="GO" id="GO:0032456">
    <property type="term" value="P:endocytic recycling"/>
    <property type="evidence" value="ECO:0007669"/>
    <property type="project" value="TreeGrafter"/>
</dbReference>
<dbReference type="FunFam" id="3.40.50.11500:FF:000004">
    <property type="entry name" value="DENN domain-containing protein 2C isoform X1"/>
    <property type="match status" value="1"/>
</dbReference>
<dbReference type="GO" id="GO:1901981">
    <property type="term" value="F:phosphatidylinositol phosphate binding"/>
    <property type="evidence" value="ECO:0007669"/>
    <property type="project" value="TreeGrafter"/>
</dbReference>
<dbReference type="EMBL" id="CAJOBC010000476">
    <property type="protein sequence ID" value="CAF3590937.1"/>
    <property type="molecule type" value="Genomic_DNA"/>
</dbReference>
<dbReference type="EMBL" id="CAJNOQ010000474">
    <property type="protein sequence ID" value="CAF0805369.1"/>
    <property type="molecule type" value="Genomic_DNA"/>
</dbReference>
<protein>
    <recommendedName>
        <fullName evidence="4">UDENN domain-containing protein</fullName>
    </recommendedName>
</protein>
<dbReference type="SMART" id="SM00801">
    <property type="entry name" value="dDENN"/>
    <property type="match status" value="1"/>
</dbReference>
<evidence type="ECO:0000256" key="2">
    <source>
        <dbReference type="ARBA" id="ARBA00023329"/>
    </source>
</evidence>
<feature type="region of interest" description="Disordered" evidence="3">
    <location>
        <begin position="747"/>
        <end position="772"/>
    </location>
</feature>
<keyword evidence="2" id="KW-0968">Cytoplasmic vesicle</keyword>
<evidence type="ECO:0000313" key="5">
    <source>
        <dbReference type="EMBL" id="CAF0805369.1"/>
    </source>
</evidence>
<proteinExistence type="predicted"/>
<accession>A0A813SU04</accession>
<organism evidence="5 7">
    <name type="scientific">Didymodactylos carnosus</name>
    <dbReference type="NCBI Taxonomy" id="1234261"/>
    <lineage>
        <taxon>Eukaryota</taxon>
        <taxon>Metazoa</taxon>
        <taxon>Spiralia</taxon>
        <taxon>Gnathifera</taxon>
        <taxon>Rotifera</taxon>
        <taxon>Eurotatoria</taxon>
        <taxon>Bdelloidea</taxon>
        <taxon>Philodinida</taxon>
        <taxon>Philodinidae</taxon>
        <taxon>Didymodactylos</taxon>
    </lineage>
</organism>
<evidence type="ECO:0000259" key="4">
    <source>
        <dbReference type="PROSITE" id="PS50211"/>
    </source>
</evidence>
<dbReference type="GO" id="GO:0005829">
    <property type="term" value="C:cytosol"/>
    <property type="evidence" value="ECO:0007669"/>
    <property type="project" value="TreeGrafter"/>
</dbReference>
<name>A0A813SU04_9BILA</name>
<dbReference type="InterPro" id="IPR005112">
    <property type="entry name" value="dDENN_dom"/>
</dbReference>
<comment type="subcellular location">
    <subcellularLocation>
        <location evidence="1">Cytoplasmic vesicle</location>
        <location evidence="1">Clathrin-coated vesicle</location>
    </subcellularLocation>
</comment>
<feature type="region of interest" description="Disordered" evidence="3">
    <location>
        <begin position="445"/>
        <end position="468"/>
    </location>
</feature>
<dbReference type="Proteomes" id="UP000663829">
    <property type="component" value="Unassembled WGS sequence"/>
</dbReference>
<sequence length="772" mass="88532">MISTTDPSQVPVNKNVSTTTLITKEIESRIKKSPDYVFEVFLEIREPANENDQPEILLKYPLDFVDDMLKSVANFVYPCKISLGEQDEHYAFAVLDNTAVLFRFGYCRRSNRESTCLCILSYYPWFETFYTILNDISQIINYRTHNFAMMYSCLGSDLMLQVFSHILFERRMLFVSSKLFHLTTCACGCLQLIFPMHWQSIFVPILPSSMTWLCQCTVPYIIGIHTNIFSTLTISELGDIVIVNIDERTIETQYDDLSRLPKHLYRGMKKGIQRSEKLPGDSLAKVFLRAMAFTVGSYSNGFIFKDDKLDFDRDQYLRQYENTPIHEYMSAVSHTQMFEQFSRYRTDSLITSFDDEFDLEVKNVQQIQQSKKIKANKKFHRILEKANPIIEQVQNRAEKLGTVINRAGQRVIIEASTPSISELHDEKSIPYERFSTGNVNFGATYTSVHNPPSSTSDSSEVSSPELTRKEESLILIDTEPDTLSTNPITTVFNPLLPSPVTSNAINPANNQTQQQDMIRPIVHDNIKQLQIELKHKMQNFDGKRIDPKEEYASKEANLIKKLVRQFDPLDEMSSSYTTKMTENNLTTAPYFRKNVDFLSDPSIPVMFHNELKPITTTSAFRHPSTYDIPSNRVNHILQNIQSSYGPNPLSTVRTAPPSLSPYMGYPSLPQNPSTMNFPPHYPSVQPYMFQQQQIFSEIQSPPPDPLLSTSRKAVNSIDTQSLINSDILFDPLQQQQQQKERLYPVVPSSTSLESRTRSHQTNLNSTTNLIDF</sequence>
<dbReference type="InterPro" id="IPR043153">
    <property type="entry name" value="DENN_C"/>
</dbReference>
<dbReference type="GO" id="GO:0030136">
    <property type="term" value="C:clathrin-coated vesicle"/>
    <property type="evidence" value="ECO:0007669"/>
    <property type="project" value="UniProtKB-SubCell"/>
</dbReference>
<dbReference type="AlphaFoldDB" id="A0A813SU04"/>
<evidence type="ECO:0000313" key="6">
    <source>
        <dbReference type="EMBL" id="CAF3590937.1"/>
    </source>
</evidence>
<gene>
    <name evidence="5" type="ORF">GPM918_LOCUS3744</name>
    <name evidence="6" type="ORF">SRO942_LOCUS3753</name>
</gene>
<dbReference type="PANTHER" id="PTHR13196">
    <property type="entry name" value="DENN DOMAIN-CONTAINING"/>
    <property type="match status" value="1"/>
</dbReference>
<dbReference type="Proteomes" id="UP000681722">
    <property type="component" value="Unassembled WGS sequence"/>
</dbReference>
<evidence type="ECO:0000313" key="7">
    <source>
        <dbReference type="Proteomes" id="UP000663829"/>
    </source>
</evidence>
<dbReference type="GO" id="GO:0006897">
    <property type="term" value="P:endocytosis"/>
    <property type="evidence" value="ECO:0007669"/>
    <property type="project" value="TreeGrafter"/>
</dbReference>
<dbReference type="InterPro" id="IPR040032">
    <property type="entry name" value="DENND1A/B/C"/>
</dbReference>
<evidence type="ECO:0000256" key="3">
    <source>
        <dbReference type="SAM" id="MobiDB-lite"/>
    </source>
</evidence>
<dbReference type="Gene3D" id="3.40.50.11500">
    <property type="match status" value="1"/>
</dbReference>
<evidence type="ECO:0000256" key="1">
    <source>
        <dbReference type="ARBA" id="ARBA00004132"/>
    </source>
</evidence>
<feature type="domain" description="UDENN" evidence="4">
    <location>
        <begin position="1"/>
        <end position="352"/>
    </location>
</feature>
<dbReference type="InterPro" id="IPR037516">
    <property type="entry name" value="Tripartite_DENN"/>
</dbReference>
<comment type="caution">
    <text evidence="5">The sequence shown here is derived from an EMBL/GenBank/DDBJ whole genome shotgun (WGS) entry which is preliminary data.</text>
</comment>
<reference evidence="5" key="1">
    <citation type="submission" date="2021-02" db="EMBL/GenBank/DDBJ databases">
        <authorList>
            <person name="Nowell W R."/>
        </authorList>
    </citation>
    <scope>NUCLEOTIDE SEQUENCE</scope>
</reference>
<dbReference type="Pfam" id="PF02141">
    <property type="entry name" value="DENN"/>
    <property type="match status" value="1"/>
</dbReference>
<feature type="compositionally biased region" description="Low complexity" evidence="3">
    <location>
        <begin position="451"/>
        <end position="464"/>
    </location>
</feature>
<keyword evidence="7" id="KW-1185">Reference proteome</keyword>
<dbReference type="PANTHER" id="PTHR13196:SF14">
    <property type="entry name" value="UDENN DOMAIN-CONTAINING PROTEIN"/>
    <property type="match status" value="1"/>
</dbReference>
<dbReference type="SMART" id="SM00799">
    <property type="entry name" value="DENN"/>
    <property type="match status" value="1"/>
</dbReference>
<dbReference type="OrthoDB" id="206724at2759"/>
<dbReference type="GO" id="GO:0005085">
    <property type="term" value="F:guanyl-nucleotide exchange factor activity"/>
    <property type="evidence" value="ECO:0007669"/>
    <property type="project" value="InterPro"/>
</dbReference>
<dbReference type="PROSITE" id="PS50211">
    <property type="entry name" value="DENN"/>
    <property type="match status" value="1"/>
</dbReference>
<dbReference type="InterPro" id="IPR001194">
    <property type="entry name" value="cDENN_dom"/>
</dbReference>